<proteinExistence type="predicted"/>
<dbReference type="EMBL" id="HG994585">
    <property type="protein sequence ID" value="CAF2980903.1"/>
    <property type="molecule type" value="Genomic_DNA"/>
</dbReference>
<accession>A0A7R8HB54</accession>
<organism evidence="1 2">
    <name type="scientific">Lepeophtheirus salmonis</name>
    <name type="common">Salmon louse</name>
    <name type="synonym">Caligus salmonis</name>
    <dbReference type="NCBI Taxonomy" id="72036"/>
    <lineage>
        <taxon>Eukaryota</taxon>
        <taxon>Metazoa</taxon>
        <taxon>Ecdysozoa</taxon>
        <taxon>Arthropoda</taxon>
        <taxon>Crustacea</taxon>
        <taxon>Multicrustacea</taxon>
        <taxon>Hexanauplia</taxon>
        <taxon>Copepoda</taxon>
        <taxon>Siphonostomatoida</taxon>
        <taxon>Caligidae</taxon>
        <taxon>Lepeophtheirus</taxon>
    </lineage>
</organism>
<protein>
    <submittedName>
        <fullName evidence="1">(salmon louse) hypothetical protein</fullName>
    </submittedName>
</protein>
<reference evidence="1" key="1">
    <citation type="submission" date="2021-02" db="EMBL/GenBank/DDBJ databases">
        <authorList>
            <person name="Bekaert M."/>
        </authorList>
    </citation>
    <scope>NUCLEOTIDE SEQUENCE</scope>
    <source>
        <strain evidence="1">IoA-00</strain>
    </source>
</reference>
<evidence type="ECO:0000313" key="2">
    <source>
        <dbReference type="Proteomes" id="UP000675881"/>
    </source>
</evidence>
<sequence length="135" mass="15355">MLKHKVSSMLEIDWKALRIFYEYSIKVLLDYDGKNGSIIGEASFPYFEGDTTKALAFMLSGVSTIVDRADSFRSSTESLVYKSISKGSFIIILKLIIDISMHWIHCHVSVVRGQTSHKSGMDKSLPFILRFYYGE</sequence>
<gene>
    <name evidence="1" type="ORF">LSAA_11614</name>
</gene>
<dbReference type="AlphaFoldDB" id="A0A7R8HB54"/>
<keyword evidence="2" id="KW-1185">Reference proteome</keyword>
<dbReference type="Proteomes" id="UP000675881">
    <property type="component" value="Chromosome 6"/>
</dbReference>
<name>A0A7R8HB54_LEPSM</name>
<evidence type="ECO:0000313" key="1">
    <source>
        <dbReference type="EMBL" id="CAF2980903.1"/>
    </source>
</evidence>